<reference evidence="3" key="1">
    <citation type="submission" date="2020-11" db="EMBL/GenBank/DDBJ databases">
        <authorList>
            <consortium name="DOE Joint Genome Institute"/>
            <person name="Ahrendt S."/>
            <person name="Riley R."/>
            <person name="Andreopoulos W."/>
            <person name="Labutti K."/>
            <person name="Pangilinan J."/>
            <person name="Ruiz-Duenas F.J."/>
            <person name="Barrasa J.M."/>
            <person name="Sanchez-Garcia M."/>
            <person name="Camarero S."/>
            <person name="Miyauchi S."/>
            <person name="Serrano A."/>
            <person name="Linde D."/>
            <person name="Babiker R."/>
            <person name="Drula E."/>
            <person name="Ayuso-Fernandez I."/>
            <person name="Pacheco R."/>
            <person name="Padilla G."/>
            <person name="Ferreira P."/>
            <person name="Barriuso J."/>
            <person name="Kellner H."/>
            <person name="Castanera R."/>
            <person name="Alfaro M."/>
            <person name="Ramirez L."/>
            <person name="Pisabarro A.G."/>
            <person name="Kuo A."/>
            <person name="Tritt A."/>
            <person name="Lipzen A."/>
            <person name="He G."/>
            <person name="Yan M."/>
            <person name="Ng V."/>
            <person name="Cullen D."/>
            <person name="Martin F."/>
            <person name="Rosso M.-N."/>
            <person name="Henrissat B."/>
            <person name="Hibbett D."/>
            <person name="Martinez A.T."/>
            <person name="Grigoriev I.V."/>
        </authorList>
    </citation>
    <scope>NUCLEOTIDE SEQUENCE</scope>
    <source>
        <strain evidence="3">CBS 506.95</strain>
    </source>
</reference>
<evidence type="ECO:0000313" key="4">
    <source>
        <dbReference type="Proteomes" id="UP000807306"/>
    </source>
</evidence>
<evidence type="ECO:0000256" key="1">
    <source>
        <dbReference type="SAM" id="MobiDB-lite"/>
    </source>
</evidence>
<evidence type="ECO:0000256" key="2">
    <source>
        <dbReference type="SAM" id="SignalP"/>
    </source>
</evidence>
<feature type="compositionally biased region" description="Low complexity" evidence="1">
    <location>
        <begin position="93"/>
        <end position="119"/>
    </location>
</feature>
<feature type="compositionally biased region" description="Polar residues" evidence="1">
    <location>
        <begin position="82"/>
        <end position="91"/>
    </location>
</feature>
<dbReference type="Proteomes" id="UP000807306">
    <property type="component" value="Unassembled WGS sequence"/>
</dbReference>
<accession>A0A9P6EGQ2</accession>
<feature type="region of interest" description="Disordered" evidence="1">
    <location>
        <begin position="78"/>
        <end position="119"/>
    </location>
</feature>
<organism evidence="3 4">
    <name type="scientific">Crepidotus variabilis</name>
    <dbReference type="NCBI Taxonomy" id="179855"/>
    <lineage>
        <taxon>Eukaryota</taxon>
        <taxon>Fungi</taxon>
        <taxon>Dikarya</taxon>
        <taxon>Basidiomycota</taxon>
        <taxon>Agaricomycotina</taxon>
        <taxon>Agaricomycetes</taxon>
        <taxon>Agaricomycetidae</taxon>
        <taxon>Agaricales</taxon>
        <taxon>Agaricineae</taxon>
        <taxon>Crepidotaceae</taxon>
        <taxon>Crepidotus</taxon>
    </lineage>
</organism>
<comment type="caution">
    <text evidence="3">The sequence shown here is derived from an EMBL/GenBank/DDBJ whole genome shotgun (WGS) entry which is preliminary data.</text>
</comment>
<protein>
    <submittedName>
        <fullName evidence="3">Uncharacterized protein</fullName>
    </submittedName>
</protein>
<name>A0A9P6EGQ2_9AGAR</name>
<proteinExistence type="predicted"/>
<feature type="chain" id="PRO_5040190541" evidence="2">
    <location>
        <begin position="20"/>
        <end position="139"/>
    </location>
</feature>
<keyword evidence="2" id="KW-0732">Signal</keyword>
<gene>
    <name evidence="3" type="ORF">CPB83DRAFT_894026</name>
</gene>
<dbReference type="EMBL" id="MU157850">
    <property type="protein sequence ID" value="KAF9528786.1"/>
    <property type="molecule type" value="Genomic_DNA"/>
</dbReference>
<sequence length="139" mass="13348">MKSMIFFATLCSVLAFVFANTPETGASTSSVTSVISAGGTNGIQTTSVAVGAGAPAVSSVSGAADNVTDVSHNTGIGPVASIVNSSTNPAKPSSASRKSSDTSTSTNPPKPTKSNTASVNSAAGGVAALLVGGLTIAMI</sequence>
<feature type="signal peptide" evidence="2">
    <location>
        <begin position="1"/>
        <end position="19"/>
    </location>
</feature>
<keyword evidence="4" id="KW-1185">Reference proteome</keyword>
<evidence type="ECO:0000313" key="3">
    <source>
        <dbReference type="EMBL" id="KAF9528786.1"/>
    </source>
</evidence>
<dbReference type="AlphaFoldDB" id="A0A9P6EGQ2"/>